<dbReference type="Proteomes" id="UP000192266">
    <property type="component" value="Unassembled WGS sequence"/>
</dbReference>
<evidence type="ECO:0000313" key="3">
    <source>
        <dbReference type="Proteomes" id="UP000192266"/>
    </source>
</evidence>
<name>A0A1W1VRU0_9BACT</name>
<organism evidence="2 3">
    <name type="scientific">Hymenobacter roseosalivarius DSM 11622</name>
    <dbReference type="NCBI Taxonomy" id="645990"/>
    <lineage>
        <taxon>Bacteria</taxon>
        <taxon>Pseudomonadati</taxon>
        <taxon>Bacteroidota</taxon>
        <taxon>Cytophagia</taxon>
        <taxon>Cytophagales</taxon>
        <taxon>Hymenobacteraceae</taxon>
        <taxon>Hymenobacter</taxon>
    </lineage>
</organism>
<keyword evidence="3" id="KW-1185">Reference proteome</keyword>
<proteinExistence type="predicted"/>
<protein>
    <submittedName>
        <fullName evidence="2">Uncharacterized protein</fullName>
    </submittedName>
</protein>
<evidence type="ECO:0000256" key="1">
    <source>
        <dbReference type="SAM" id="SignalP"/>
    </source>
</evidence>
<feature type="chain" id="PRO_5012325575" evidence="1">
    <location>
        <begin position="19"/>
        <end position="221"/>
    </location>
</feature>
<dbReference type="PROSITE" id="PS51257">
    <property type="entry name" value="PROKAR_LIPOPROTEIN"/>
    <property type="match status" value="1"/>
</dbReference>
<evidence type="ECO:0000313" key="2">
    <source>
        <dbReference type="EMBL" id="SMB96079.1"/>
    </source>
</evidence>
<sequence length="221" mass="24740">MKFQYYILLTLVSLCACAKTDLDDVVADGKGCIKQVATSPDAHAIAKAEQAIAVRLFQQNGIDLSNLRFTRFIEEDLDLNGRTNHYVHVSAAQFGNGLPFLTGGIIYAFKDGKFTFLSGELLTTTVDPKPVSSLAQVRSAFFTEFIKYEQNSSFYKAKDFKDKCLTAELGYFTLRGGETQPKSVLAWHVKPKDAEYPTAYINDRDNTIIYFFDGVWTLGPR</sequence>
<accession>A0A1W1VRU0</accession>
<gene>
    <name evidence="2" type="ORF">SAMN00120144_0528</name>
</gene>
<dbReference type="AlphaFoldDB" id="A0A1W1VRU0"/>
<dbReference type="EMBL" id="FWWW01000070">
    <property type="protein sequence ID" value="SMB96079.1"/>
    <property type="molecule type" value="Genomic_DNA"/>
</dbReference>
<keyword evidence="1" id="KW-0732">Signal</keyword>
<feature type="signal peptide" evidence="1">
    <location>
        <begin position="1"/>
        <end position="18"/>
    </location>
</feature>
<dbReference type="STRING" id="645990.SAMN00120144_0528"/>
<reference evidence="2 3" key="1">
    <citation type="submission" date="2017-04" db="EMBL/GenBank/DDBJ databases">
        <authorList>
            <person name="Afonso C.L."/>
            <person name="Miller P.J."/>
            <person name="Scott M.A."/>
            <person name="Spackman E."/>
            <person name="Goraichik I."/>
            <person name="Dimitrov K.M."/>
            <person name="Suarez D.L."/>
            <person name="Swayne D.E."/>
        </authorList>
    </citation>
    <scope>NUCLEOTIDE SEQUENCE [LARGE SCALE GENOMIC DNA]</scope>
    <source>
        <strain evidence="2 3">DSM 11622</strain>
    </source>
</reference>